<accession>A0A9Q0N276</accession>
<dbReference type="EMBL" id="WJQU01000002">
    <property type="protein sequence ID" value="KAJ6641289.1"/>
    <property type="molecule type" value="Genomic_DNA"/>
</dbReference>
<keyword evidence="3" id="KW-1185">Reference proteome</keyword>
<organism evidence="2 3">
    <name type="scientific">Pseudolycoriella hygida</name>
    <dbReference type="NCBI Taxonomy" id="35572"/>
    <lineage>
        <taxon>Eukaryota</taxon>
        <taxon>Metazoa</taxon>
        <taxon>Ecdysozoa</taxon>
        <taxon>Arthropoda</taxon>
        <taxon>Hexapoda</taxon>
        <taxon>Insecta</taxon>
        <taxon>Pterygota</taxon>
        <taxon>Neoptera</taxon>
        <taxon>Endopterygota</taxon>
        <taxon>Diptera</taxon>
        <taxon>Nematocera</taxon>
        <taxon>Sciaroidea</taxon>
        <taxon>Sciaridae</taxon>
        <taxon>Pseudolycoriella</taxon>
    </lineage>
</organism>
<sequence length="125" mass="13773">MLFHKVFAYCFRCTIMLILTNSLMNCCVVVGQSTKMAFNENNDVEIVKVTNGDSSEPMIGSASDIDRKYSSRVKLFDDIFNIPISVLQQVNNLLQGIVGHPGQTIMAASGYGRSLDMKQEGDSKA</sequence>
<gene>
    <name evidence="2" type="ORF">Bhyg_06225</name>
</gene>
<evidence type="ECO:0000313" key="3">
    <source>
        <dbReference type="Proteomes" id="UP001151699"/>
    </source>
</evidence>
<keyword evidence="1" id="KW-0732">Signal</keyword>
<comment type="caution">
    <text evidence="2">The sequence shown here is derived from an EMBL/GenBank/DDBJ whole genome shotgun (WGS) entry which is preliminary data.</text>
</comment>
<feature type="signal peptide" evidence="1">
    <location>
        <begin position="1"/>
        <end position="31"/>
    </location>
</feature>
<protein>
    <submittedName>
        <fullName evidence="2">Uncharacterized protein</fullName>
    </submittedName>
</protein>
<reference evidence="2" key="1">
    <citation type="submission" date="2022-07" db="EMBL/GenBank/DDBJ databases">
        <authorList>
            <person name="Trinca V."/>
            <person name="Uliana J.V.C."/>
            <person name="Torres T.T."/>
            <person name="Ward R.J."/>
            <person name="Monesi N."/>
        </authorList>
    </citation>
    <scope>NUCLEOTIDE SEQUENCE</scope>
    <source>
        <strain evidence="2">HSMRA1968</strain>
        <tissue evidence="2">Whole embryos</tissue>
    </source>
</reference>
<dbReference type="Proteomes" id="UP001151699">
    <property type="component" value="Chromosome B"/>
</dbReference>
<dbReference type="AlphaFoldDB" id="A0A9Q0N276"/>
<evidence type="ECO:0000313" key="2">
    <source>
        <dbReference type="EMBL" id="KAJ6641289.1"/>
    </source>
</evidence>
<feature type="chain" id="PRO_5040112591" evidence="1">
    <location>
        <begin position="32"/>
        <end position="125"/>
    </location>
</feature>
<proteinExistence type="predicted"/>
<evidence type="ECO:0000256" key="1">
    <source>
        <dbReference type="SAM" id="SignalP"/>
    </source>
</evidence>
<name>A0A9Q0N276_9DIPT</name>
<dbReference type="OrthoDB" id="7697912at2759"/>